<keyword evidence="1" id="KW-0805">Transcription regulation</keyword>
<dbReference type="SUPFAM" id="SSF46689">
    <property type="entry name" value="Homeodomain-like"/>
    <property type="match status" value="1"/>
</dbReference>
<dbReference type="SUPFAM" id="SSF53697">
    <property type="entry name" value="SIS domain"/>
    <property type="match status" value="1"/>
</dbReference>
<keyword evidence="2" id="KW-0238">DNA-binding</keyword>
<dbReference type="Proteomes" id="UP000509638">
    <property type="component" value="Chromosome"/>
</dbReference>
<dbReference type="InterPro" id="IPR036388">
    <property type="entry name" value="WH-like_DNA-bd_sf"/>
</dbReference>
<dbReference type="InterPro" id="IPR009057">
    <property type="entry name" value="Homeodomain-like_sf"/>
</dbReference>
<dbReference type="Pfam" id="PF01418">
    <property type="entry name" value="HTH_6"/>
    <property type="match status" value="1"/>
</dbReference>
<dbReference type="EMBL" id="CP058316">
    <property type="protein sequence ID" value="QLD12067.1"/>
    <property type="molecule type" value="Genomic_DNA"/>
</dbReference>
<reference evidence="6 7" key="1">
    <citation type="submission" date="2020-06" db="EMBL/GenBank/DDBJ databases">
        <authorList>
            <person name="Jo H."/>
        </authorList>
    </citation>
    <scope>NUCLEOTIDE SEQUENCE [LARGE SCALE GENOMIC DNA]</scope>
    <source>
        <strain evidence="6 7">I46</strain>
    </source>
</reference>
<protein>
    <submittedName>
        <fullName evidence="6">MurR/RpiR family transcriptional regulator</fullName>
    </submittedName>
</protein>
<keyword evidence="3" id="KW-0804">Transcription</keyword>
<name>A0A7D5F5C4_9MICO</name>
<dbReference type="InterPro" id="IPR000281">
    <property type="entry name" value="HTH_RpiR"/>
</dbReference>
<gene>
    <name evidence="6" type="ORF">HW566_10005</name>
</gene>
<feature type="domain" description="SIS" evidence="5">
    <location>
        <begin position="129"/>
        <end position="269"/>
    </location>
</feature>
<dbReference type="AlphaFoldDB" id="A0A7D5F5C4"/>
<dbReference type="PROSITE" id="PS51464">
    <property type="entry name" value="SIS"/>
    <property type="match status" value="1"/>
</dbReference>
<evidence type="ECO:0000256" key="2">
    <source>
        <dbReference type="ARBA" id="ARBA00023125"/>
    </source>
</evidence>
<evidence type="ECO:0000259" key="4">
    <source>
        <dbReference type="PROSITE" id="PS51071"/>
    </source>
</evidence>
<dbReference type="Gene3D" id="1.10.10.10">
    <property type="entry name" value="Winged helix-like DNA-binding domain superfamily/Winged helix DNA-binding domain"/>
    <property type="match status" value="1"/>
</dbReference>
<evidence type="ECO:0000256" key="3">
    <source>
        <dbReference type="ARBA" id="ARBA00023163"/>
    </source>
</evidence>
<dbReference type="GO" id="GO:0003700">
    <property type="term" value="F:DNA-binding transcription factor activity"/>
    <property type="evidence" value="ECO:0007669"/>
    <property type="project" value="InterPro"/>
</dbReference>
<dbReference type="RefSeq" id="WP_178012529.1">
    <property type="nucleotide sequence ID" value="NZ_CP058316.1"/>
</dbReference>
<organism evidence="6 7">
    <name type="scientific">Microbacterium oleivorans</name>
    <dbReference type="NCBI Taxonomy" id="273677"/>
    <lineage>
        <taxon>Bacteria</taxon>
        <taxon>Bacillati</taxon>
        <taxon>Actinomycetota</taxon>
        <taxon>Actinomycetes</taxon>
        <taxon>Micrococcales</taxon>
        <taxon>Microbacteriaceae</taxon>
        <taxon>Microbacterium</taxon>
    </lineage>
</organism>
<sequence>MDGDVLEAIRAITPRLRPAEVQVGRAVLDDPPFAVTATVATLAERAEVSQASVVRFAKSLGFAGYPSFRVELAQEVSRRALELERSNIAEGELNPSDSPAEMVAKVAFHEARTIEQTGRMLDLDALERIATAIAESERVVTFGVGASGLAAADLAQKLQRIGIMCLSSHDTHVQLVHAALADARTTAIAFSFSGGTIDVLRALEVADRAGAFTVAITNDTDSPLAAAAGATLRTPAREATLRAAALASRMAQLAVADFVFIRVAQLRYTDLDAALSATREAVGAQHLDPRAR</sequence>
<dbReference type="CDD" id="cd05013">
    <property type="entry name" value="SIS_RpiR"/>
    <property type="match status" value="1"/>
</dbReference>
<dbReference type="InterPro" id="IPR001347">
    <property type="entry name" value="SIS_dom"/>
</dbReference>
<dbReference type="GO" id="GO:0003677">
    <property type="term" value="F:DNA binding"/>
    <property type="evidence" value="ECO:0007669"/>
    <property type="project" value="UniProtKB-KW"/>
</dbReference>
<dbReference type="PROSITE" id="PS51071">
    <property type="entry name" value="HTH_RPIR"/>
    <property type="match status" value="1"/>
</dbReference>
<evidence type="ECO:0000259" key="5">
    <source>
        <dbReference type="PROSITE" id="PS51464"/>
    </source>
</evidence>
<evidence type="ECO:0000256" key="1">
    <source>
        <dbReference type="ARBA" id="ARBA00023015"/>
    </source>
</evidence>
<dbReference type="PANTHER" id="PTHR30514:SF1">
    <property type="entry name" value="HTH-TYPE TRANSCRIPTIONAL REGULATOR HEXR-RELATED"/>
    <property type="match status" value="1"/>
</dbReference>
<feature type="domain" description="HTH rpiR-type" evidence="4">
    <location>
        <begin position="3"/>
        <end position="79"/>
    </location>
</feature>
<dbReference type="InterPro" id="IPR046348">
    <property type="entry name" value="SIS_dom_sf"/>
</dbReference>
<evidence type="ECO:0000313" key="6">
    <source>
        <dbReference type="EMBL" id="QLD12067.1"/>
    </source>
</evidence>
<dbReference type="Pfam" id="PF01380">
    <property type="entry name" value="SIS"/>
    <property type="match status" value="1"/>
</dbReference>
<dbReference type="InterPro" id="IPR047640">
    <property type="entry name" value="RpiR-like"/>
</dbReference>
<evidence type="ECO:0000313" key="7">
    <source>
        <dbReference type="Proteomes" id="UP000509638"/>
    </source>
</evidence>
<dbReference type="GO" id="GO:0097367">
    <property type="term" value="F:carbohydrate derivative binding"/>
    <property type="evidence" value="ECO:0007669"/>
    <property type="project" value="InterPro"/>
</dbReference>
<dbReference type="InterPro" id="IPR035472">
    <property type="entry name" value="RpiR-like_SIS"/>
</dbReference>
<dbReference type="Gene3D" id="3.40.50.10490">
    <property type="entry name" value="Glucose-6-phosphate isomerase like protein, domain 1"/>
    <property type="match status" value="1"/>
</dbReference>
<dbReference type="PANTHER" id="PTHR30514">
    <property type="entry name" value="GLUCOKINASE"/>
    <property type="match status" value="1"/>
</dbReference>
<dbReference type="GO" id="GO:1901135">
    <property type="term" value="P:carbohydrate derivative metabolic process"/>
    <property type="evidence" value="ECO:0007669"/>
    <property type="project" value="InterPro"/>
</dbReference>
<accession>A0A7D5F5C4</accession>
<proteinExistence type="predicted"/>